<dbReference type="Proteomes" id="UP000714275">
    <property type="component" value="Unassembled WGS sequence"/>
</dbReference>
<proteinExistence type="predicted"/>
<reference evidence="2" key="1">
    <citation type="journal article" date="2020" name="New Phytol.">
        <title>Comparative genomics reveals dynamic genome evolution in host specialist ectomycorrhizal fungi.</title>
        <authorList>
            <person name="Lofgren L.A."/>
            <person name="Nguyen N.H."/>
            <person name="Vilgalys R."/>
            <person name="Ruytinx J."/>
            <person name="Liao H.L."/>
            <person name="Branco S."/>
            <person name="Kuo A."/>
            <person name="LaButti K."/>
            <person name="Lipzen A."/>
            <person name="Andreopoulos W."/>
            <person name="Pangilinan J."/>
            <person name="Riley R."/>
            <person name="Hundley H."/>
            <person name="Na H."/>
            <person name="Barry K."/>
            <person name="Grigoriev I.V."/>
            <person name="Stajich J.E."/>
            <person name="Kennedy P.G."/>
        </authorList>
    </citation>
    <scope>NUCLEOTIDE SEQUENCE</scope>
    <source>
        <strain evidence="2">DOB743</strain>
    </source>
</reference>
<accession>A0A9P6ZPS9</accession>
<dbReference type="AlphaFoldDB" id="A0A9P6ZPS9"/>
<evidence type="ECO:0000313" key="2">
    <source>
        <dbReference type="EMBL" id="KAG1772953.1"/>
    </source>
</evidence>
<dbReference type="EMBL" id="JABBWD010000050">
    <property type="protein sequence ID" value="KAG1772953.1"/>
    <property type="molecule type" value="Genomic_DNA"/>
</dbReference>
<organism evidence="2 3">
    <name type="scientific">Suillus placidus</name>
    <dbReference type="NCBI Taxonomy" id="48579"/>
    <lineage>
        <taxon>Eukaryota</taxon>
        <taxon>Fungi</taxon>
        <taxon>Dikarya</taxon>
        <taxon>Basidiomycota</taxon>
        <taxon>Agaricomycotina</taxon>
        <taxon>Agaricomycetes</taxon>
        <taxon>Agaricomycetidae</taxon>
        <taxon>Boletales</taxon>
        <taxon>Suillineae</taxon>
        <taxon>Suillaceae</taxon>
        <taxon>Suillus</taxon>
    </lineage>
</organism>
<evidence type="ECO:0000256" key="1">
    <source>
        <dbReference type="SAM" id="MobiDB-lite"/>
    </source>
</evidence>
<dbReference type="PANTHER" id="PTHR33096">
    <property type="entry name" value="CXC2 DOMAIN-CONTAINING PROTEIN"/>
    <property type="match status" value="1"/>
</dbReference>
<evidence type="ECO:0000313" key="3">
    <source>
        <dbReference type="Proteomes" id="UP000714275"/>
    </source>
</evidence>
<dbReference type="InterPro" id="IPR040521">
    <property type="entry name" value="KDZ"/>
</dbReference>
<keyword evidence="3" id="KW-1185">Reference proteome</keyword>
<feature type="region of interest" description="Disordered" evidence="1">
    <location>
        <begin position="1"/>
        <end position="22"/>
    </location>
</feature>
<dbReference type="Pfam" id="PF18758">
    <property type="entry name" value="KDZ"/>
    <property type="match status" value="1"/>
</dbReference>
<name>A0A9P6ZPS9_9AGAM</name>
<comment type="caution">
    <text evidence="2">The sequence shown here is derived from an EMBL/GenBank/DDBJ whole genome shotgun (WGS) entry which is preliminary data.</text>
</comment>
<dbReference type="PANTHER" id="PTHR33096:SF1">
    <property type="entry name" value="CXC1-LIKE CYSTEINE CLUSTER ASSOCIATED WITH KDZ TRANSPOSASES DOMAIN-CONTAINING PROTEIN"/>
    <property type="match status" value="1"/>
</dbReference>
<sequence>MTLLNSSSMTARTTRSSLTQIRQQRLLRADQACQTREKARRMQELLAEAQLEVGRENIDSADFGDNAFDPSDDMDVSDDDTDEPVGGPLLSEFFKTCSQERQVKFFHYSAQHHQNAHKAWMDQMPTLVDAYLAWKHNVPSDDGNTVAPNIFHVDIVGIAAITKVLCALHNVTYHQQRREQFANAFDVYLQILRHMRSRVDRLLGRDPDQWQMNGACPSCAFKQMDEPTLLPARLHAMDGNFSVKRLDGSGSADPRIFQSRYFISEAEVDQFKDDVQRRSGGCSAAESTTGACTENWTAAKSFEENKITVFDQTGIFLVACRHGVIECVSEMKCSGELAKYGLAVVDRLLDVCGADQAIGHDIACLSRKMITSSSIGAKAAELKLQVVVNVFHGFSHERRCQLQNHPLYLNFLGLEDLKTCERIFASSNTAAVLIRHASYFHWTQFLDLHFDQWDMDRYTELSAFLHNNYVQALQIIKTDTPVLDEFKRAQNISDTDFVNWRNEEYEYLSQVAVEPASDAVAVAYVEHLEKLRFAEETYGSVTSVPFLTYTPANFTHASGLNSKARNSSKVFETEYASALRKYELQLNVVEDFERHHGIRERWTLHQPDYVQAAQYYQERQFIRSVEELDGSVVRRLFEMSKANLAGTGYKMRKYISKAITVTN</sequence>
<gene>
    <name evidence="2" type="ORF">EV702DRAFT_1281244</name>
</gene>
<dbReference type="OrthoDB" id="2505969at2759"/>
<protein>
    <recommendedName>
        <fullName evidence="4">CxC2-like cysteine cluster KDZ transposase-associated domain-containing protein</fullName>
    </recommendedName>
</protein>
<feature type="compositionally biased region" description="Low complexity" evidence="1">
    <location>
        <begin position="1"/>
        <end position="19"/>
    </location>
</feature>
<feature type="compositionally biased region" description="Acidic residues" evidence="1">
    <location>
        <begin position="70"/>
        <end position="82"/>
    </location>
</feature>
<feature type="region of interest" description="Disordered" evidence="1">
    <location>
        <begin position="60"/>
        <end position="82"/>
    </location>
</feature>
<evidence type="ECO:0008006" key="4">
    <source>
        <dbReference type="Google" id="ProtNLM"/>
    </source>
</evidence>